<dbReference type="PANTHER" id="PTHR43669">
    <property type="entry name" value="5-KETO-D-GLUCONATE 5-REDUCTASE"/>
    <property type="match status" value="1"/>
</dbReference>
<sequence length="254" mass="27835">MAHHQTFPRHALVIGGGSEIARALIMQLGEHHLHSVVLMGPRLDSLAVVQQQLVAAHPHLTVTTAPLDLADLARVDVSIQQAFVALPELDTVIMAAGLLGDQTHDEHEPSRVQHLITVNFTGAAMALTRCAEHLERQRHGLIIVLSSVAAERVRRSNYLYGSAKAGLDGFSLGLAERLRPNVRVLVVRPGFAITAMTRHLRVPPLATQPDHIAGDVIRAITTSNATIVWSPPLMRPILALYRHLPRQLARRLPY</sequence>
<name>A0ABV3Y2K8_9ACTN</name>
<evidence type="ECO:0000313" key="3">
    <source>
        <dbReference type="EMBL" id="MEX6429792.1"/>
    </source>
</evidence>
<dbReference type="PRINTS" id="PR00081">
    <property type="entry name" value="GDHRDH"/>
</dbReference>
<accession>A0ABV3Y2K8</accession>
<proteinExistence type="inferred from homology"/>
<organism evidence="3 4">
    <name type="scientific">Ferrimicrobium acidiphilum</name>
    <dbReference type="NCBI Taxonomy" id="121039"/>
    <lineage>
        <taxon>Bacteria</taxon>
        <taxon>Bacillati</taxon>
        <taxon>Actinomycetota</taxon>
        <taxon>Acidimicrobiia</taxon>
        <taxon>Acidimicrobiales</taxon>
        <taxon>Acidimicrobiaceae</taxon>
        <taxon>Ferrimicrobium</taxon>
    </lineage>
</organism>
<evidence type="ECO:0000256" key="1">
    <source>
        <dbReference type="ARBA" id="ARBA00006484"/>
    </source>
</evidence>
<dbReference type="Pfam" id="PF00106">
    <property type="entry name" value="adh_short"/>
    <property type="match status" value="1"/>
</dbReference>
<dbReference type="InterPro" id="IPR020904">
    <property type="entry name" value="Sc_DH/Rdtase_CS"/>
</dbReference>
<dbReference type="EMBL" id="JBFSHR010000025">
    <property type="protein sequence ID" value="MEX6429792.1"/>
    <property type="molecule type" value="Genomic_DNA"/>
</dbReference>
<keyword evidence="2" id="KW-0560">Oxidoreductase</keyword>
<protein>
    <submittedName>
        <fullName evidence="3">SDR family NAD(P)-dependent oxidoreductase</fullName>
    </submittedName>
</protein>
<dbReference type="RefSeq" id="WP_369084519.1">
    <property type="nucleotide sequence ID" value="NZ_JBFSHR010000025.1"/>
</dbReference>
<dbReference type="SUPFAM" id="SSF51735">
    <property type="entry name" value="NAD(P)-binding Rossmann-fold domains"/>
    <property type="match status" value="1"/>
</dbReference>
<gene>
    <name evidence="3" type="ORF">AB6A68_08065</name>
</gene>
<evidence type="ECO:0000256" key="2">
    <source>
        <dbReference type="ARBA" id="ARBA00023002"/>
    </source>
</evidence>
<evidence type="ECO:0000313" key="4">
    <source>
        <dbReference type="Proteomes" id="UP001560267"/>
    </source>
</evidence>
<dbReference type="InterPro" id="IPR036291">
    <property type="entry name" value="NAD(P)-bd_dom_sf"/>
</dbReference>
<dbReference type="Gene3D" id="3.40.50.720">
    <property type="entry name" value="NAD(P)-binding Rossmann-like Domain"/>
    <property type="match status" value="1"/>
</dbReference>
<dbReference type="InterPro" id="IPR002347">
    <property type="entry name" value="SDR_fam"/>
</dbReference>
<comment type="caution">
    <text evidence="3">The sequence shown here is derived from an EMBL/GenBank/DDBJ whole genome shotgun (WGS) entry which is preliminary data.</text>
</comment>
<dbReference type="PANTHER" id="PTHR43669:SF6">
    <property type="entry name" value="DECAPRENYLPHOSPHORYL-2-KETO-BETA-D-ERYTHRO-PENTOSE REDUCTASE"/>
    <property type="match status" value="1"/>
</dbReference>
<dbReference type="PROSITE" id="PS00061">
    <property type="entry name" value="ADH_SHORT"/>
    <property type="match status" value="1"/>
</dbReference>
<dbReference type="CDD" id="cd05233">
    <property type="entry name" value="SDR_c"/>
    <property type="match status" value="1"/>
</dbReference>
<comment type="similarity">
    <text evidence="1">Belongs to the short-chain dehydrogenases/reductases (SDR) family.</text>
</comment>
<dbReference type="Proteomes" id="UP001560267">
    <property type="component" value="Unassembled WGS sequence"/>
</dbReference>
<reference evidence="3 4" key="1">
    <citation type="submission" date="2024-07" db="EMBL/GenBank/DDBJ databases">
        <title>Draft Genome Sequence of Ferrimicrobium acidiphilum Strain YE2023, Isolated from a Pulp of Bioleach Reactor.</title>
        <authorList>
            <person name="Elkina Y.A."/>
            <person name="Bulaeva A.G."/>
            <person name="Beletsky A.V."/>
            <person name="Mardanov A.V."/>
        </authorList>
    </citation>
    <scope>NUCLEOTIDE SEQUENCE [LARGE SCALE GENOMIC DNA]</scope>
    <source>
        <strain evidence="3 4">YE2023</strain>
    </source>
</reference>
<keyword evidence="4" id="KW-1185">Reference proteome</keyword>